<evidence type="ECO:0000313" key="3">
    <source>
        <dbReference type="Proteomes" id="UP000184932"/>
    </source>
</evidence>
<dbReference type="EMBL" id="FSRL01000001">
    <property type="protein sequence ID" value="SIN78921.1"/>
    <property type="molecule type" value="Genomic_DNA"/>
</dbReference>
<proteinExistence type="predicted"/>
<sequence>MKHDWVFDVLADLRTYAARNGLTALEGKLLETIEVTRRETGCDAASFRGDASAEGDGGSVGAFHRGVAAGEHA</sequence>
<dbReference type="OrthoDB" id="7659348at2"/>
<protein>
    <submittedName>
        <fullName evidence="2">Uncharacterized protein</fullName>
    </submittedName>
</protein>
<accession>A0A1N6E7H2</accession>
<evidence type="ECO:0000256" key="1">
    <source>
        <dbReference type="SAM" id="MobiDB-lite"/>
    </source>
</evidence>
<gene>
    <name evidence="2" type="ORF">SAMN05444002_0419</name>
</gene>
<dbReference type="STRING" id="1217970.SAMN05444002_0419"/>
<keyword evidence="3" id="KW-1185">Reference proteome</keyword>
<dbReference type="AlphaFoldDB" id="A0A1N6E7H2"/>
<name>A0A1N6E7H2_9RHOB</name>
<dbReference type="Proteomes" id="UP000184932">
    <property type="component" value="Unassembled WGS sequence"/>
</dbReference>
<reference evidence="3" key="1">
    <citation type="submission" date="2016-11" db="EMBL/GenBank/DDBJ databases">
        <authorList>
            <person name="Varghese N."/>
            <person name="Submissions S."/>
        </authorList>
    </citation>
    <scope>NUCLEOTIDE SEQUENCE [LARGE SCALE GENOMIC DNA]</scope>
    <source>
        <strain evidence="3">DSM 29440</strain>
    </source>
</reference>
<feature type="region of interest" description="Disordered" evidence="1">
    <location>
        <begin position="50"/>
        <end position="73"/>
    </location>
</feature>
<evidence type="ECO:0000313" key="2">
    <source>
        <dbReference type="EMBL" id="SIN78921.1"/>
    </source>
</evidence>
<organism evidence="2 3">
    <name type="scientific">Vannielia litorea</name>
    <dbReference type="NCBI Taxonomy" id="1217970"/>
    <lineage>
        <taxon>Bacteria</taxon>
        <taxon>Pseudomonadati</taxon>
        <taxon>Pseudomonadota</taxon>
        <taxon>Alphaproteobacteria</taxon>
        <taxon>Rhodobacterales</taxon>
        <taxon>Paracoccaceae</taxon>
        <taxon>Vannielia</taxon>
    </lineage>
</organism>